<dbReference type="EMBL" id="HG722705">
    <property type="protein sequence ID" value="CDJ63097.1"/>
    <property type="molecule type" value="Genomic_DNA"/>
</dbReference>
<reference evidence="3" key="2">
    <citation type="submission" date="2013-10" db="EMBL/GenBank/DDBJ databases">
        <authorList>
            <person name="Aslett M."/>
        </authorList>
    </citation>
    <scope>NUCLEOTIDE SEQUENCE [LARGE SCALE GENOMIC DNA]</scope>
    <source>
        <strain evidence="3">Houghton</strain>
    </source>
</reference>
<dbReference type="GeneID" id="25473520"/>
<dbReference type="GO" id="GO:0003824">
    <property type="term" value="F:catalytic activity"/>
    <property type="evidence" value="ECO:0007669"/>
    <property type="project" value="UniProtKB-KW"/>
</dbReference>
<dbReference type="PANTHER" id="PTHR37984:SF5">
    <property type="entry name" value="PROTEIN NYNRIN-LIKE"/>
    <property type="match status" value="1"/>
</dbReference>
<dbReference type="InterPro" id="IPR050951">
    <property type="entry name" value="Retrovirus_Pol_polyprotein"/>
</dbReference>
<gene>
    <name evidence="3" type="ORF">ENH_00033560</name>
</gene>
<keyword evidence="1" id="KW-0511">Multifunctional enzyme</keyword>
<organism evidence="3 4">
    <name type="scientific">Eimeria necatrix</name>
    <dbReference type="NCBI Taxonomy" id="51315"/>
    <lineage>
        <taxon>Eukaryota</taxon>
        <taxon>Sar</taxon>
        <taxon>Alveolata</taxon>
        <taxon>Apicomplexa</taxon>
        <taxon>Conoidasida</taxon>
        <taxon>Coccidia</taxon>
        <taxon>Eucoccidiorida</taxon>
        <taxon>Eimeriorina</taxon>
        <taxon>Eimeriidae</taxon>
        <taxon>Eimeria</taxon>
    </lineage>
</organism>
<dbReference type="Proteomes" id="UP000030754">
    <property type="component" value="Unassembled WGS sequence"/>
</dbReference>
<evidence type="ECO:0000259" key="2">
    <source>
        <dbReference type="Pfam" id="PF17919"/>
    </source>
</evidence>
<dbReference type="VEuPathDB" id="ToxoDB:ENH_00033560"/>
<reference evidence="3" key="1">
    <citation type="submission" date="2013-10" db="EMBL/GenBank/DDBJ databases">
        <title>Genomic analysis of the causative agents of coccidiosis in chickens.</title>
        <authorList>
            <person name="Reid A.J."/>
            <person name="Blake D."/>
            <person name="Billington K."/>
            <person name="Browne H."/>
            <person name="Dunn M."/>
            <person name="Hung S."/>
            <person name="Kawahara F."/>
            <person name="Miranda-Saavedra D."/>
            <person name="Mourier T."/>
            <person name="Nagra H."/>
            <person name="Otto T.D."/>
            <person name="Rawlings N."/>
            <person name="Sanchez A."/>
            <person name="Sanders M."/>
            <person name="Subramaniam C."/>
            <person name="Tay Y."/>
            <person name="Dear P."/>
            <person name="Doerig C."/>
            <person name="Gruber A."/>
            <person name="Parkinson J."/>
            <person name="Shirley M."/>
            <person name="Wan K.L."/>
            <person name="Berriman M."/>
            <person name="Tomley F."/>
            <person name="Pain A."/>
        </authorList>
    </citation>
    <scope>NUCLEOTIDE SEQUENCE [LARGE SCALE GENOMIC DNA]</scope>
    <source>
        <strain evidence="3">Houghton</strain>
    </source>
</reference>
<evidence type="ECO:0000313" key="3">
    <source>
        <dbReference type="EMBL" id="CDJ63097.1"/>
    </source>
</evidence>
<sequence length="164" mass="18520">MGPGSADVARPVVDLTRKDVSFKWTELHTQAVRQLKQRLTDFTTLQVPDTTKPFELYTDASGYAIGAVMEQDGRPIGFLSQVMNLTQQKYSIYDQELLKLVMALEKWSHLLRVSKDKRARLPALVVGLPTTGSSPDFVRNDLDDATCRPHLHLRRRNPTQICGI</sequence>
<dbReference type="InterPro" id="IPR043502">
    <property type="entry name" value="DNA/RNA_pol_sf"/>
</dbReference>
<dbReference type="InterPro" id="IPR041577">
    <property type="entry name" value="RT_RNaseH_2"/>
</dbReference>
<dbReference type="Gene3D" id="3.30.70.270">
    <property type="match status" value="1"/>
</dbReference>
<accession>U6MFU5</accession>
<dbReference type="AlphaFoldDB" id="U6MFU5"/>
<keyword evidence="4" id="KW-1185">Reference proteome</keyword>
<dbReference type="SUPFAM" id="SSF56672">
    <property type="entry name" value="DNA/RNA polymerases"/>
    <property type="match status" value="1"/>
</dbReference>
<dbReference type="Pfam" id="PF17919">
    <property type="entry name" value="RT_RNaseH_2"/>
    <property type="match status" value="1"/>
</dbReference>
<dbReference type="PANTHER" id="PTHR37984">
    <property type="entry name" value="PROTEIN CBG26694"/>
    <property type="match status" value="1"/>
</dbReference>
<name>U6MFU5_9EIME</name>
<proteinExistence type="predicted"/>
<dbReference type="InterPro" id="IPR043128">
    <property type="entry name" value="Rev_trsase/Diguanyl_cyclase"/>
</dbReference>
<dbReference type="OrthoDB" id="2013610at2759"/>
<evidence type="ECO:0000256" key="1">
    <source>
        <dbReference type="ARBA" id="ARBA00023268"/>
    </source>
</evidence>
<evidence type="ECO:0000313" key="4">
    <source>
        <dbReference type="Proteomes" id="UP000030754"/>
    </source>
</evidence>
<feature type="domain" description="Reverse transcriptase/retrotransposon-derived protein RNase H-like" evidence="2">
    <location>
        <begin position="24"/>
        <end position="113"/>
    </location>
</feature>
<dbReference type="RefSeq" id="XP_013440459.1">
    <property type="nucleotide sequence ID" value="XM_013585005.1"/>
</dbReference>
<protein>
    <recommendedName>
        <fullName evidence="2">Reverse transcriptase/retrotransposon-derived protein RNase H-like domain-containing protein</fullName>
    </recommendedName>
</protein>